<reference evidence="2 3" key="1">
    <citation type="submission" date="2018-10" db="EMBL/GenBank/DDBJ databases">
        <title>Anaerotruncus faecis sp. nov., isolated from human feces.</title>
        <authorList>
            <person name="Wang Y.-J."/>
        </authorList>
    </citation>
    <scope>NUCLEOTIDE SEQUENCE [LARGE SCALE GENOMIC DNA]</scope>
    <source>
        <strain evidence="2 3">22A2-44</strain>
    </source>
</reference>
<sequence length="382" mass="42258">MKKLLAIVLAAACVLSLGIVASAANETVMGQDGHGHMAINGAPFNEDWILFDDGANIKGDAITPDQALYFHLGEVGDTRTNEILADKDVVKVKFDKGDDNVKMIKKMSIVEKKLDKGLFAGVRTNYLKIELKDDMTDSEFKLTPSVTFTAKQWIKVNNGLNGFSDYQKEAPEDTTGWAAPGDKLTFELKFYMGNVENKADQDYAAGDGGVVLKPTKNEDNEITWEDENNTIATLKFVGDDDGKYFYPKLSTKWEDADYADYFADQDAFIFNFTGKSAGKTRIASTSRATLELYNPYYDSEEDELTVEPENVVIYEIQDDGSMLDVTASFKAIENDDGDYVFQTKTRELGVYILAEKAYTTAADVEAPAEGETVKDVPNTGLF</sequence>
<accession>A0A498CLC8</accession>
<dbReference type="EMBL" id="RCHT01000040">
    <property type="protein sequence ID" value="RLL07988.1"/>
    <property type="molecule type" value="Genomic_DNA"/>
</dbReference>
<proteinExistence type="predicted"/>
<comment type="caution">
    <text evidence="2">The sequence shown here is derived from an EMBL/GenBank/DDBJ whole genome shotgun (WGS) entry which is preliminary data.</text>
</comment>
<organism evidence="2 3">
    <name type="scientific">Anaerotruncus massiliensis</name>
    <name type="common">ex Liu et al. 2021</name>
    <dbReference type="NCBI Taxonomy" id="2321404"/>
    <lineage>
        <taxon>Bacteria</taxon>
        <taxon>Bacillati</taxon>
        <taxon>Bacillota</taxon>
        <taxon>Clostridia</taxon>
        <taxon>Eubacteriales</taxon>
        <taxon>Oscillospiraceae</taxon>
        <taxon>Anaerotruncus</taxon>
    </lineage>
</organism>
<keyword evidence="1" id="KW-0732">Signal</keyword>
<feature type="signal peptide" evidence="1">
    <location>
        <begin position="1"/>
        <end position="23"/>
    </location>
</feature>
<feature type="chain" id="PRO_5019724191" evidence="1">
    <location>
        <begin position="24"/>
        <end position="382"/>
    </location>
</feature>
<protein>
    <submittedName>
        <fullName evidence="2">Uncharacterized protein</fullName>
    </submittedName>
</protein>
<evidence type="ECO:0000313" key="2">
    <source>
        <dbReference type="EMBL" id="RLL07988.1"/>
    </source>
</evidence>
<dbReference type="Proteomes" id="UP000276301">
    <property type="component" value="Unassembled WGS sequence"/>
</dbReference>
<gene>
    <name evidence="2" type="ORF">D4A47_12805</name>
</gene>
<evidence type="ECO:0000313" key="3">
    <source>
        <dbReference type="Proteomes" id="UP000276301"/>
    </source>
</evidence>
<evidence type="ECO:0000256" key="1">
    <source>
        <dbReference type="SAM" id="SignalP"/>
    </source>
</evidence>
<keyword evidence="3" id="KW-1185">Reference proteome</keyword>
<dbReference type="AlphaFoldDB" id="A0A498CLC8"/>
<name>A0A498CLC8_9FIRM</name>